<comment type="caution">
    <text evidence="2">The sequence shown here is derived from an EMBL/GenBank/DDBJ whole genome shotgun (WGS) entry which is preliminary data.</text>
</comment>
<evidence type="ECO:0000256" key="1">
    <source>
        <dbReference type="SAM" id="MobiDB-lite"/>
    </source>
</evidence>
<dbReference type="Proteomes" id="UP000319160">
    <property type="component" value="Unassembled WGS sequence"/>
</dbReference>
<sequence length="112" mass="11232">MSSGTSGAATPQEASQSATAPSAGPSGTTTNPITQAPATAPSMEMSPLPKPNLGPNVTTHTVQTQNGIELIHVSHEVPTVSLRACVAAEITDAGDRAVNCCLKCICKACCGI</sequence>
<dbReference type="EMBL" id="VFLP01000056">
    <property type="protein sequence ID" value="TRX90367.1"/>
    <property type="molecule type" value="Genomic_DNA"/>
</dbReference>
<evidence type="ECO:0000313" key="2">
    <source>
        <dbReference type="EMBL" id="TRX90367.1"/>
    </source>
</evidence>
<evidence type="ECO:0000313" key="3">
    <source>
        <dbReference type="Proteomes" id="UP000319160"/>
    </source>
</evidence>
<reference evidence="3" key="1">
    <citation type="submission" date="2019-06" db="EMBL/GenBank/DDBJ databases">
        <title>Draft genome sequence of the griseofulvin-producing fungus Xylaria cubensis strain G536.</title>
        <authorList>
            <person name="Mead M.E."/>
            <person name="Raja H.A."/>
            <person name="Steenwyk J.L."/>
            <person name="Knowles S.L."/>
            <person name="Oberlies N.H."/>
            <person name="Rokas A."/>
        </authorList>
    </citation>
    <scope>NUCLEOTIDE SEQUENCE [LARGE SCALE GENOMIC DNA]</scope>
    <source>
        <strain evidence="3">G536</strain>
    </source>
</reference>
<accession>A0A553HQY4</accession>
<proteinExistence type="predicted"/>
<feature type="compositionally biased region" description="Polar residues" evidence="1">
    <location>
        <begin position="1"/>
        <end position="37"/>
    </location>
</feature>
<name>A0A553HQY4_9PEZI</name>
<dbReference type="AlphaFoldDB" id="A0A553HQY4"/>
<feature type="region of interest" description="Disordered" evidence="1">
    <location>
        <begin position="1"/>
        <end position="60"/>
    </location>
</feature>
<keyword evidence="3" id="KW-1185">Reference proteome</keyword>
<gene>
    <name evidence="2" type="ORF">FHL15_008732</name>
</gene>
<organism evidence="2 3">
    <name type="scientific">Xylaria flabelliformis</name>
    <dbReference type="NCBI Taxonomy" id="2512241"/>
    <lineage>
        <taxon>Eukaryota</taxon>
        <taxon>Fungi</taxon>
        <taxon>Dikarya</taxon>
        <taxon>Ascomycota</taxon>
        <taxon>Pezizomycotina</taxon>
        <taxon>Sordariomycetes</taxon>
        <taxon>Xylariomycetidae</taxon>
        <taxon>Xylariales</taxon>
        <taxon>Xylariaceae</taxon>
        <taxon>Xylaria</taxon>
    </lineage>
</organism>
<protein>
    <submittedName>
        <fullName evidence="2">Uncharacterized protein</fullName>
    </submittedName>
</protein>